<reference evidence="9 10" key="1">
    <citation type="submission" date="2025-04" db="UniProtKB">
        <authorList>
            <consortium name="RefSeq"/>
        </authorList>
    </citation>
    <scope>IDENTIFICATION</scope>
</reference>
<dbReference type="GO" id="GO:0007167">
    <property type="term" value="P:enzyme-linked receptor protein signaling pathway"/>
    <property type="evidence" value="ECO:0007669"/>
    <property type="project" value="TreeGrafter"/>
</dbReference>
<feature type="region of interest" description="Disordered" evidence="5">
    <location>
        <begin position="491"/>
        <end position="515"/>
    </location>
</feature>
<evidence type="ECO:0000256" key="4">
    <source>
        <dbReference type="PROSITE-ProRule" id="PRU00192"/>
    </source>
</evidence>
<dbReference type="SUPFAM" id="SSF50044">
    <property type="entry name" value="SH3-domain"/>
    <property type="match status" value="1"/>
</dbReference>
<dbReference type="SUPFAM" id="SSF55550">
    <property type="entry name" value="SH2 domain"/>
    <property type="match status" value="1"/>
</dbReference>
<dbReference type="GeneID" id="110984176"/>
<dbReference type="RefSeq" id="XP_022099763.1">
    <property type="nucleotide sequence ID" value="XM_022244071.1"/>
</dbReference>
<gene>
    <name evidence="9 10" type="primary">LOC110984176</name>
</gene>
<dbReference type="InterPro" id="IPR036028">
    <property type="entry name" value="SH3-like_dom_sf"/>
</dbReference>
<dbReference type="InterPro" id="IPR036860">
    <property type="entry name" value="SH2_dom_sf"/>
</dbReference>
<dbReference type="PROSITE" id="PS50002">
    <property type="entry name" value="SH3"/>
    <property type="match status" value="1"/>
</dbReference>
<dbReference type="GO" id="GO:0016477">
    <property type="term" value="P:cell migration"/>
    <property type="evidence" value="ECO:0007669"/>
    <property type="project" value="TreeGrafter"/>
</dbReference>
<feature type="domain" description="SH3" evidence="7">
    <location>
        <begin position="183"/>
        <end position="244"/>
    </location>
</feature>
<dbReference type="SMART" id="SM00326">
    <property type="entry name" value="SH3"/>
    <property type="match status" value="1"/>
</dbReference>
<proteinExistence type="predicted"/>
<dbReference type="AlphaFoldDB" id="A0A8B7Z2C1"/>
<dbReference type="PROSITE" id="PS50001">
    <property type="entry name" value="SH2"/>
    <property type="match status" value="1"/>
</dbReference>
<protein>
    <submittedName>
        <fullName evidence="9 10">Uncharacterized protein LOC110984176 isoform X1</fullName>
    </submittedName>
</protein>
<feature type="region of interest" description="Disordered" evidence="5">
    <location>
        <begin position="15"/>
        <end position="45"/>
    </location>
</feature>
<dbReference type="Pfam" id="PF00018">
    <property type="entry name" value="SH3_1"/>
    <property type="match status" value="1"/>
</dbReference>
<keyword evidence="2 3" id="KW-0727">SH2 domain</keyword>
<dbReference type="SMART" id="SM00252">
    <property type="entry name" value="SH2"/>
    <property type="match status" value="1"/>
</dbReference>
<evidence type="ECO:0000256" key="2">
    <source>
        <dbReference type="ARBA" id="ARBA00022999"/>
    </source>
</evidence>
<evidence type="ECO:0000256" key="3">
    <source>
        <dbReference type="PROSITE-ProRule" id="PRU00191"/>
    </source>
</evidence>
<keyword evidence="1 4" id="KW-0728">SH3 domain</keyword>
<evidence type="ECO:0000256" key="5">
    <source>
        <dbReference type="SAM" id="MobiDB-lite"/>
    </source>
</evidence>
<keyword evidence="8" id="KW-1185">Reference proteome</keyword>
<evidence type="ECO:0000313" key="10">
    <source>
        <dbReference type="RefSeq" id="XP_022099763.1"/>
    </source>
</evidence>
<dbReference type="InterPro" id="IPR001452">
    <property type="entry name" value="SH3_domain"/>
</dbReference>
<dbReference type="PANTHER" id="PTHR19969">
    <property type="entry name" value="SH2-SH3 ADAPTOR PROTEIN-RELATED"/>
    <property type="match status" value="1"/>
</dbReference>
<feature type="region of interest" description="Disordered" evidence="5">
    <location>
        <begin position="363"/>
        <end position="427"/>
    </location>
</feature>
<evidence type="ECO:0000313" key="8">
    <source>
        <dbReference type="Proteomes" id="UP000694845"/>
    </source>
</evidence>
<accession>A0A8B7Z2C1</accession>
<dbReference type="OMA" id="WFAYNIQ"/>
<dbReference type="Gene3D" id="2.30.30.40">
    <property type="entry name" value="SH3 Domains"/>
    <property type="match status" value="1"/>
</dbReference>
<dbReference type="GO" id="GO:0035591">
    <property type="term" value="F:signaling adaptor activity"/>
    <property type="evidence" value="ECO:0007669"/>
    <property type="project" value="TreeGrafter"/>
</dbReference>
<dbReference type="InterPro" id="IPR051184">
    <property type="entry name" value="Tyrosine-phos_adapter"/>
</dbReference>
<dbReference type="RefSeq" id="XP_022099761.1">
    <property type="nucleotide sequence ID" value="XM_022244069.1"/>
</dbReference>
<sequence>MHFARTQYCSAIRTEMSSSKQQRTAPITSASRLSPPSARLTTRPSTPEGVPLWFHGLLARSVAEDLLLKNPQSAEGLFLVRQSSNRGGHFVISVCTGQTVNHYLVETLESMFYVRRDRCEERGRDIQARDLCSLVHCYRASPLDESGLILKDGLLRTIPVTVTAPLTAMTRSKINHNYIPLHMDNREYIALEDFTAGDDLQALSFRKGEVLTVLQKESRNWWFAYNAQQDLGYIPASLVSNLKEWKQKCQNSGAFCNLGCSDSDGVFVSNREKTDERREMERRCLLDVNSNVLGICCGCSVSVPASPTRCNSSPSLQENSCHSSSSREVVCVSADYIALCLRHREHQKLCEMQRVFDARLSQQLSPPGRNALPNSSRQSPPDCRRDLKPRPLQRSHTEPANIHSAPPSPHRRTELGQAPSHSKMSKENVPCLLVSAVSVSELSSSAMPDRNNCNNKQHGFPRSLSKEGSELKLLTCFEEGETKVISSNCSAQTDGKLEPGDTHAANGEISKRPDSREIEKICDKPYDPVATYLRLAECTTGPQSAIR</sequence>
<dbReference type="CDD" id="cd00174">
    <property type="entry name" value="SH3"/>
    <property type="match status" value="1"/>
</dbReference>
<dbReference type="PANTHER" id="PTHR19969:SF5">
    <property type="entry name" value="CRK-LIKE PROTEIN"/>
    <property type="match status" value="1"/>
</dbReference>
<evidence type="ECO:0000313" key="9">
    <source>
        <dbReference type="RefSeq" id="XP_022099761.1"/>
    </source>
</evidence>
<dbReference type="KEGG" id="aplc:110984176"/>
<dbReference type="InterPro" id="IPR000980">
    <property type="entry name" value="SH2"/>
</dbReference>
<dbReference type="Pfam" id="PF00017">
    <property type="entry name" value="SH2"/>
    <property type="match status" value="1"/>
</dbReference>
<dbReference type="CDD" id="cd00173">
    <property type="entry name" value="SH2"/>
    <property type="match status" value="1"/>
</dbReference>
<name>A0A8B7Z2C1_ACAPL</name>
<organism evidence="8 10">
    <name type="scientific">Acanthaster planci</name>
    <name type="common">Crown-of-thorns starfish</name>
    <dbReference type="NCBI Taxonomy" id="133434"/>
    <lineage>
        <taxon>Eukaryota</taxon>
        <taxon>Metazoa</taxon>
        <taxon>Echinodermata</taxon>
        <taxon>Eleutherozoa</taxon>
        <taxon>Asterozoa</taxon>
        <taxon>Asteroidea</taxon>
        <taxon>Valvatacea</taxon>
        <taxon>Valvatida</taxon>
        <taxon>Acanthasteridae</taxon>
        <taxon>Acanthaster</taxon>
    </lineage>
</organism>
<dbReference type="OrthoDB" id="67310at2759"/>
<evidence type="ECO:0000259" key="6">
    <source>
        <dbReference type="PROSITE" id="PS50001"/>
    </source>
</evidence>
<dbReference type="GO" id="GO:0030971">
    <property type="term" value="F:receptor tyrosine kinase binding"/>
    <property type="evidence" value="ECO:0007669"/>
    <property type="project" value="TreeGrafter"/>
</dbReference>
<dbReference type="Proteomes" id="UP000694845">
    <property type="component" value="Unplaced"/>
</dbReference>
<dbReference type="Gene3D" id="3.30.505.10">
    <property type="entry name" value="SH2 domain"/>
    <property type="match status" value="1"/>
</dbReference>
<dbReference type="PRINTS" id="PR00401">
    <property type="entry name" value="SH2DOMAIN"/>
</dbReference>
<feature type="domain" description="SH2" evidence="6">
    <location>
        <begin position="53"/>
        <end position="160"/>
    </location>
</feature>
<evidence type="ECO:0000256" key="1">
    <source>
        <dbReference type="ARBA" id="ARBA00022443"/>
    </source>
</evidence>
<dbReference type="GO" id="GO:0005737">
    <property type="term" value="C:cytoplasm"/>
    <property type="evidence" value="ECO:0007669"/>
    <property type="project" value="TreeGrafter"/>
</dbReference>
<evidence type="ECO:0000259" key="7">
    <source>
        <dbReference type="PROSITE" id="PS50002"/>
    </source>
</evidence>